<dbReference type="Gene3D" id="2.60.120.260">
    <property type="entry name" value="Galactose-binding domain-like"/>
    <property type="match status" value="2"/>
</dbReference>
<dbReference type="InterPro" id="IPR012341">
    <property type="entry name" value="6hp_glycosidase-like_sf"/>
</dbReference>
<protein>
    <submittedName>
        <fullName evidence="4">Alpha-L-rhamnosidase-like protein</fullName>
    </submittedName>
</protein>
<feature type="domain" description="Alpha-L-rhamnosidase C-terminal" evidence="3">
    <location>
        <begin position="732"/>
        <end position="786"/>
    </location>
</feature>
<evidence type="ECO:0000259" key="3">
    <source>
        <dbReference type="Pfam" id="PF17390"/>
    </source>
</evidence>
<dbReference type="Gene3D" id="2.60.420.10">
    <property type="entry name" value="Maltose phosphorylase, domain 3"/>
    <property type="match status" value="1"/>
</dbReference>
<evidence type="ECO:0000259" key="1">
    <source>
        <dbReference type="Pfam" id="PF08531"/>
    </source>
</evidence>
<name>A0A543BLZ0_9MICO</name>
<dbReference type="EMBL" id="VFOX01000001">
    <property type="protein sequence ID" value="TQL85851.1"/>
    <property type="molecule type" value="Genomic_DNA"/>
</dbReference>
<dbReference type="InterPro" id="IPR013737">
    <property type="entry name" value="Bac_rhamnosid_N"/>
</dbReference>
<dbReference type="Pfam" id="PF17390">
    <property type="entry name" value="Bac_rhamnosid_C"/>
    <property type="match status" value="1"/>
</dbReference>
<sequence length="806" mass="87417">MTATWPSARAPRRWQGEWIWSTRSGLLTPGPAEPIGAHDPTQFDQRVLLRREFSLEAVPRTAALYATADARYIVFINGERVGAGPGRHDSDSLTYDEWDIASLLRPGRNVIAVMARFYGDANPWWAPSRPSHTMGGGAFAAELEIDGEVVVATDARWLVTDCEAWTVAHPQGLLASQPAELFDARLFDPTWMALDADVQSWLPARVIGEQSVIGPRGRTTPGGEPYGALLPSRRPQTTGTLVDLPRAALTPSTSARTAESTTTLVDLLSADITAGAVTVIDAGRIVSGRLRLTFSGAAGDIVRGGLLEAVGPAAFESAAPLQIVLAEGKTVFEPFDSVGGRYLVLSATSASGALPRLVRAEVHEAHRPRQGAHFACSDEELQRIVDVSLRTVDLSAVDAYIDCPTREQRAWTGDSIVHQSVDLVATSDWSLAAWNPALLARPRPDGILPMAAAGDFASPRIPTIPDWSLHWVASVHNLYRYTGDPALIMPLLPAVESVLRWFLPSLHDGRLAEVPGWVLIDWSPVQVEGSSAALTALWARALRQFSDIARWLGDEGRAAWADRVWAEVEVGFEAFWDAGRQAYRDNILTDGTRGRSVSEHVAATAFLAGLVPPTRHDAIRALLTDREAMFTRSPLADHGADSLGPSAGAPVWRRDAPDWDTESLVVGGQPFFRAVVHDAVAALGGELRPLYRDWTRLLTSGPTALRECWEGGSYCHGWSATVARDVIVHTLGVTPAEPGYRTARIAPKLEGLEWAEARVPTPHGDIVLRVEPELLVLDTPVPAHVEWNGDVTTLPAGSHRITRDLR</sequence>
<dbReference type="OrthoDB" id="9761045at2"/>
<comment type="caution">
    <text evidence="4">The sequence shown here is derived from an EMBL/GenBank/DDBJ whole genome shotgun (WGS) entry which is preliminary data.</text>
</comment>
<dbReference type="InterPro" id="IPR008928">
    <property type="entry name" value="6-hairpin_glycosidase_sf"/>
</dbReference>
<dbReference type="SUPFAM" id="SSF48208">
    <property type="entry name" value="Six-hairpin glycosidases"/>
    <property type="match status" value="1"/>
</dbReference>
<accession>A0A543BLZ0</accession>
<dbReference type="Gene3D" id="1.50.10.10">
    <property type="match status" value="1"/>
</dbReference>
<dbReference type="InterPro" id="IPR035396">
    <property type="entry name" value="Bac_rhamnosid6H"/>
</dbReference>
<dbReference type="InterPro" id="IPR035398">
    <property type="entry name" value="Bac_rhamnosid_C"/>
</dbReference>
<dbReference type="AlphaFoldDB" id="A0A543BLZ0"/>
<dbReference type="PANTHER" id="PTHR34987:SF2">
    <property type="entry name" value="B, PUTATIVE (AFU_ORTHOLOGUE AFUA_7G05040)-RELATED"/>
    <property type="match status" value="1"/>
</dbReference>
<proteinExistence type="predicted"/>
<dbReference type="PANTHER" id="PTHR34987">
    <property type="entry name" value="C, PUTATIVE (AFU_ORTHOLOGUE AFUA_3G02880)-RELATED"/>
    <property type="match status" value="1"/>
</dbReference>
<gene>
    <name evidence="4" type="ORF">FB560_1485</name>
</gene>
<dbReference type="Pfam" id="PF08531">
    <property type="entry name" value="Bac_rhamnosid_N"/>
    <property type="match status" value="1"/>
</dbReference>
<dbReference type="InterPro" id="IPR008979">
    <property type="entry name" value="Galactose-bd-like_sf"/>
</dbReference>
<organism evidence="4 5">
    <name type="scientific">Microbacterium saperdae</name>
    <dbReference type="NCBI Taxonomy" id="69368"/>
    <lineage>
        <taxon>Bacteria</taxon>
        <taxon>Bacillati</taxon>
        <taxon>Actinomycetota</taxon>
        <taxon>Actinomycetes</taxon>
        <taxon>Micrococcales</taxon>
        <taxon>Microbacteriaceae</taxon>
        <taxon>Microbacterium</taxon>
    </lineage>
</organism>
<evidence type="ECO:0000259" key="2">
    <source>
        <dbReference type="Pfam" id="PF17389"/>
    </source>
</evidence>
<dbReference type="GO" id="GO:0005975">
    <property type="term" value="P:carbohydrate metabolic process"/>
    <property type="evidence" value="ECO:0007669"/>
    <property type="project" value="InterPro"/>
</dbReference>
<reference evidence="4 5" key="1">
    <citation type="submission" date="2019-06" db="EMBL/GenBank/DDBJ databases">
        <title>Sequencing the genomes of 1000 actinobacteria strains.</title>
        <authorList>
            <person name="Klenk H.-P."/>
        </authorList>
    </citation>
    <scope>NUCLEOTIDE SEQUENCE [LARGE SCALE GENOMIC DNA]</scope>
    <source>
        <strain evidence="4 5">DSM 20169</strain>
    </source>
</reference>
<dbReference type="Proteomes" id="UP000317209">
    <property type="component" value="Unassembled WGS sequence"/>
</dbReference>
<feature type="domain" description="Bacterial alpha-L-rhamnosidase N-terminal" evidence="1">
    <location>
        <begin position="60"/>
        <end position="207"/>
    </location>
</feature>
<evidence type="ECO:0000313" key="5">
    <source>
        <dbReference type="Proteomes" id="UP000317209"/>
    </source>
</evidence>
<keyword evidence="5" id="KW-1185">Reference proteome</keyword>
<dbReference type="RefSeq" id="WP_141871765.1">
    <property type="nucleotide sequence ID" value="NZ_VFOX01000001.1"/>
</dbReference>
<evidence type="ECO:0000313" key="4">
    <source>
        <dbReference type="EMBL" id="TQL85851.1"/>
    </source>
</evidence>
<feature type="domain" description="Alpha-L-rhamnosidase six-hairpin glycosidase" evidence="2">
    <location>
        <begin position="370"/>
        <end position="614"/>
    </location>
</feature>
<dbReference type="SUPFAM" id="SSF49785">
    <property type="entry name" value="Galactose-binding domain-like"/>
    <property type="match status" value="1"/>
</dbReference>
<dbReference type="Pfam" id="PF17389">
    <property type="entry name" value="Bac_rhamnosid6H"/>
    <property type="match status" value="1"/>
</dbReference>